<dbReference type="Gene3D" id="3.30.300.30">
    <property type="match status" value="1"/>
</dbReference>
<comment type="caution">
    <text evidence="4">The sequence shown here is derived from an EMBL/GenBank/DDBJ whole genome shotgun (WGS) entry which is preliminary data.</text>
</comment>
<dbReference type="Gene3D" id="3.30.559.30">
    <property type="entry name" value="Nonribosomal peptide synthetase, condensation domain"/>
    <property type="match status" value="1"/>
</dbReference>
<dbReference type="SUPFAM" id="SSF47336">
    <property type="entry name" value="ACP-like"/>
    <property type="match status" value="1"/>
</dbReference>
<dbReference type="PROSITE" id="PS00455">
    <property type="entry name" value="AMP_BINDING"/>
    <property type="match status" value="1"/>
</dbReference>
<dbReference type="InterPro" id="IPR010071">
    <property type="entry name" value="AA_adenyl_dom"/>
</dbReference>
<organism evidence="4 5">
    <name type="scientific">Kribbella yunnanensis</name>
    <dbReference type="NCBI Taxonomy" id="190194"/>
    <lineage>
        <taxon>Bacteria</taxon>
        <taxon>Bacillati</taxon>
        <taxon>Actinomycetota</taxon>
        <taxon>Actinomycetes</taxon>
        <taxon>Propionibacteriales</taxon>
        <taxon>Kribbellaceae</taxon>
        <taxon>Kribbella</taxon>
    </lineage>
</organism>
<dbReference type="Pfam" id="PF13193">
    <property type="entry name" value="AMP-binding_C"/>
    <property type="match status" value="1"/>
</dbReference>
<feature type="region of interest" description="Disordered" evidence="2">
    <location>
        <begin position="458"/>
        <end position="477"/>
    </location>
</feature>
<dbReference type="InterPro" id="IPR025110">
    <property type="entry name" value="AMP-bd_C"/>
</dbReference>
<dbReference type="Gene3D" id="1.10.1200.10">
    <property type="entry name" value="ACP-like"/>
    <property type="match status" value="1"/>
</dbReference>
<evidence type="ECO:0000256" key="2">
    <source>
        <dbReference type="SAM" id="MobiDB-lite"/>
    </source>
</evidence>
<feature type="region of interest" description="Disordered" evidence="2">
    <location>
        <begin position="1054"/>
        <end position="1074"/>
    </location>
</feature>
<comment type="cofactor">
    <cofactor evidence="1">
        <name>pantetheine 4'-phosphate</name>
        <dbReference type="ChEBI" id="CHEBI:47942"/>
    </cofactor>
</comment>
<protein>
    <recommendedName>
        <fullName evidence="3">Carrier domain-containing protein</fullName>
    </recommendedName>
</protein>
<dbReference type="PROSITE" id="PS50075">
    <property type="entry name" value="CARRIER"/>
    <property type="match status" value="1"/>
</dbReference>
<dbReference type="PANTHER" id="PTHR45527">
    <property type="entry name" value="NONRIBOSOMAL PEPTIDE SYNTHETASE"/>
    <property type="match status" value="1"/>
</dbReference>
<dbReference type="InterPro" id="IPR020845">
    <property type="entry name" value="AMP-binding_CS"/>
</dbReference>
<dbReference type="SUPFAM" id="SSF56801">
    <property type="entry name" value="Acetyl-CoA synthetase-like"/>
    <property type="match status" value="1"/>
</dbReference>
<dbReference type="Gene3D" id="3.30.559.10">
    <property type="entry name" value="Chloramphenicol acetyltransferase-like domain"/>
    <property type="match status" value="1"/>
</dbReference>
<dbReference type="Pfam" id="PF00668">
    <property type="entry name" value="Condensation"/>
    <property type="match status" value="1"/>
</dbReference>
<gene>
    <name evidence="4" type="ORF">GCM10009745_41060</name>
</gene>
<evidence type="ECO:0000256" key="1">
    <source>
        <dbReference type="ARBA" id="ARBA00001957"/>
    </source>
</evidence>
<dbReference type="CDD" id="cd05930">
    <property type="entry name" value="A_NRPS"/>
    <property type="match status" value="1"/>
</dbReference>
<dbReference type="Proteomes" id="UP001500280">
    <property type="component" value="Unassembled WGS sequence"/>
</dbReference>
<dbReference type="InterPro" id="IPR023213">
    <property type="entry name" value="CAT-like_dom_sf"/>
</dbReference>
<dbReference type="Pfam" id="PF00501">
    <property type="entry name" value="AMP-binding"/>
    <property type="match status" value="1"/>
</dbReference>
<proteinExistence type="predicted"/>
<dbReference type="Gene3D" id="2.30.38.10">
    <property type="entry name" value="Luciferase, Domain 3"/>
    <property type="match status" value="1"/>
</dbReference>
<dbReference type="InterPro" id="IPR001242">
    <property type="entry name" value="Condensation_dom"/>
</dbReference>
<name>A0ABN2HQ03_9ACTN</name>
<accession>A0ABN2HQ03</accession>
<sequence length="1091" mass="119358">MSDKPLSRNALFRSLLNQERGEVGSADVMSEHAAYPLAPAQAAIFLGERFQEGPSSYHVPLGIRVEGALDPRRLRLALEEVIRRHSILRIRIGLEAGQLVQRLAPAEPIVWETRDCTRETDSRAAKEWVAAFAARPFDLDRHPPLRAALLKEREDLHVVVLVIHHVVFDGRSRQLLIDELVEHYERAADLKAPPLPLPKRQYLQYALECTERARGRLPEAQLEQHSAVLASPDPRLPTDLPGQARTDRPCESVPLSLADAERLSEFVHGERVTSFVLFLAMFNLLLYRYAGSAVRIACPVDCRERPEDLDLIGCFVNTMLFTMDVALDSTVSDYLGRVRREVMLLLSARNEPPRTAGMPGRPAYRAMFAFQERGHGSRRGKELCVESFVLHGATTKCELTMLLEKDGRNTTGAIEYRSDLFSKQAVERLRRKYLALIHHAVENPQTCLRDLLAQVDRGEETPEPLPSGSGTRGSAGPVHERISEWALRAPDRIALENGEEALSYAALDRLSDRGCEALRARGVGLEDRVGVAVDLGIAAVPALLSVMKAGAAYVPLDVHGPRARVAAQVRSSGIRWILCTDATLGGELGGATLLPFGALPLSEPEHAGRPASPDAENLAYVMFTSGSSGRPKGVMITHGGLQNYLSWCVEQYRMRTAPTLSHTSLLSDMTVTTILGPLVAGQRVHIADATQGIEGLRAALLQEQHYAVIKMTPTHLRMLKDEEAGLAGREWCDICILGGEALNDSDVAEWRDARMRLVNEYGPTETVVGSLTHFLEAGSSGGAVPIGVPIRGTIAQLLDPALRPGVAGSPAEICLGGSGVARGYAENPALTAASFLPQDGLGPSGGRMYRTGDLGLRLADGNIQFLGRRDQQIKLRGYRVEPADVEAAISAHPEVRQAAVVLSRDKQMPSLVAHVELERGASCSLGEIRELLVDSLPAHMIPRLLRFVERLPLLPSGKVDRNGVLVREAELASVWEAPPAGADLESQVLAAWREVLGNEGIEPTDNFFDVGGDSPRLYVVYRRLVDMTGHEFPAVKLFEYPTVRSCAEYLGKRGTAAPVESESPQDPEPANVERERLLRLNATLRREDAAP</sequence>
<dbReference type="InterPro" id="IPR045851">
    <property type="entry name" value="AMP-bd_C_sf"/>
</dbReference>
<dbReference type="InterPro" id="IPR036736">
    <property type="entry name" value="ACP-like_sf"/>
</dbReference>
<dbReference type="SUPFAM" id="SSF52777">
    <property type="entry name" value="CoA-dependent acyltransferases"/>
    <property type="match status" value="2"/>
</dbReference>
<dbReference type="EMBL" id="BAAANF010000015">
    <property type="protein sequence ID" value="GAA1691503.1"/>
    <property type="molecule type" value="Genomic_DNA"/>
</dbReference>
<keyword evidence="5" id="KW-1185">Reference proteome</keyword>
<dbReference type="InterPro" id="IPR000873">
    <property type="entry name" value="AMP-dep_synth/lig_dom"/>
</dbReference>
<dbReference type="RefSeq" id="WP_344154148.1">
    <property type="nucleotide sequence ID" value="NZ_BAAANF010000015.1"/>
</dbReference>
<dbReference type="PANTHER" id="PTHR45527:SF1">
    <property type="entry name" value="FATTY ACID SYNTHASE"/>
    <property type="match status" value="1"/>
</dbReference>
<dbReference type="InterPro" id="IPR009081">
    <property type="entry name" value="PP-bd_ACP"/>
</dbReference>
<reference evidence="4 5" key="1">
    <citation type="journal article" date="2019" name="Int. J. Syst. Evol. Microbiol.">
        <title>The Global Catalogue of Microorganisms (GCM) 10K type strain sequencing project: providing services to taxonomists for standard genome sequencing and annotation.</title>
        <authorList>
            <consortium name="The Broad Institute Genomics Platform"/>
            <consortium name="The Broad Institute Genome Sequencing Center for Infectious Disease"/>
            <person name="Wu L."/>
            <person name="Ma J."/>
        </authorList>
    </citation>
    <scope>NUCLEOTIDE SEQUENCE [LARGE SCALE GENOMIC DNA]</scope>
    <source>
        <strain evidence="4 5">JCM 14307</strain>
    </source>
</reference>
<dbReference type="Pfam" id="PF00550">
    <property type="entry name" value="PP-binding"/>
    <property type="match status" value="1"/>
</dbReference>
<feature type="domain" description="Carrier" evidence="3">
    <location>
        <begin position="979"/>
        <end position="1054"/>
    </location>
</feature>
<dbReference type="NCBIfam" id="TIGR01733">
    <property type="entry name" value="AA-adenyl-dom"/>
    <property type="match status" value="1"/>
</dbReference>
<evidence type="ECO:0000313" key="4">
    <source>
        <dbReference type="EMBL" id="GAA1691503.1"/>
    </source>
</evidence>
<dbReference type="Gene3D" id="3.40.50.980">
    <property type="match status" value="2"/>
</dbReference>
<evidence type="ECO:0000259" key="3">
    <source>
        <dbReference type="PROSITE" id="PS50075"/>
    </source>
</evidence>
<evidence type="ECO:0000313" key="5">
    <source>
        <dbReference type="Proteomes" id="UP001500280"/>
    </source>
</evidence>